<evidence type="ECO:0000256" key="3">
    <source>
        <dbReference type="ARBA" id="ARBA00022741"/>
    </source>
</evidence>
<evidence type="ECO:0000256" key="7">
    <source>
        <dbReference type="SAM" id="MobiDB-lite"/>
    </source>
</evidence>
<accession>A0AAU7DK58</accession>
<dbReference type="GO" id="GO:0043335">
    <property type="term" value="P:protein unfolding"/>
    <property type="evidence" value="ECO:0007669"/>
    <property type="project" value="UniProtKB-UniRule"/>
</dbReference>
<dbReference type="GO" id="GO:0005524">
    <property type="term" value="F:ATP binding"/>
    <property type="evidence" value="ECO:0007669"/>
    <property type="project" value="UniProtKB-UniRule"/>
</dbReference>
<keyword evidence="3 6" id="KW-0547">Nucleotide-binding</keyword>
<dbReference type="InterPro" id="IPR003593">
    <property type="entry name" value="AAA+_ATPase"/>
</dbReference>
<dbReference type="Pfam" id="PF00004">
    <property type="entry name" value="AAA"/>
    <property type="match status" value="1"/>
</dbReference>
<sequence length="500" mass="56112">MAIYLPASAEEQDIALDELTPREIVAELDKHVVGQRPAKRAVAIALRNRQRRQKLPPDIADDIMPKNIIMIGPTGVGKTEIARRLAKLTNSPFLKVEASKFTEVGYVGRDVESMIRDLVEIAIDMVREERLEEVEDKAEMNAEERLLDILLPPPPATPPAQEGQLSLPGSESYQRSREKLRQQFREGKLDDRTVELDVRERNTPQFGIISNQNLEDMEMNLKDMLPNIFGGGSKKRKMKVGDAFDYLVQEEEGRLIDMDQVNRAAVERVESSGIVFLDEIDKIAGREGSHGPDVSREGVQRDILPIVEGTTVNTRYGMVRTDHILFIAAGAFHVSKPSDLIPELQGRFPIRVELKSLTVEDFLRILTEPKSSLTKQYSALLETEGVRLEFDPEALREMAEFAFKVNEQTENIGARRLHTIMERVLEDVSYLAPDVARGSGTLEQAAELTKDGANEAIGPLPYNERVTASGPEKVFTISPEYVRQMVAAVVKDNDLSRYIL</sequence>
<feature type="binding site" evidence="6">
    <location>
        <position position="278"/>
    </location>
    <ligand>
        <name>ATP</name>
        <dbReference type="ChEBI" id="CHEBI:30616"/>
    </ligand>
</feature>
<dbReference type="InterPro" id="IPR003959">
    <property type="entry name" value="ATPase_AAA_core"/>
</dbReference>
<dbReference type="AlphaFoldDB" id="A0AAU7DK58"/>
<feature type="binding site" evidence="6">
    <location>
        <position position="415"/>
    </location>
    <ligand>
        <name>ATP</name>
        <dbReference type="ChEBI" id="CHEBI:30616"/>
    </ligand>
</feature>
<dbReference type="HAMAP" id="MF_00249">
    <property type="entry name" value="HslU"/>
    <property type="match status" value="1"/>
</dbReference>
<dbReference type="PANTHER" id="PTHR48102">
    <property type="entry name" value="ATP-DEPENDENT CLP PROTEASE ATP-BINDING SUBUNIT CLPX-LIKE, MITOCHONDRIAL-RELATED"/>
    <property type="match status" value="1"/>
</dbReference>
<evidence type="ECO:0000256" key="4">
    <source>
        <dbReference type="ARBA" id="ARBA00022840"/>
    </source>
</evidence>
<comment type="similarity">
    <text evidence="1 6">Belongs to the ClpX chaperone family. HslU subfamily.</text>
</comment>
<dbReference type="NCBIfam" id="TIGR00390">
    <property type="entry name" value="hslU"/>
    <property type="match status" value="1"/>
</dbReference>
<dbReference type="NCBIfam" id="NF003544">
    <property type="entry name" value="PRK05201.1"/>
    <property type="match status" value="1"/>
</dbReference>
<dbReference type="GO" id="GO:0016887">
    <property type="term" value="F:ATP hydrolysis activity"/>
    <property type="evidence" value="ECO:0007669"/>
    <property type="project" value="InterPro"/>
</dbReference>
<dbReference type="GO" id="GO:0009376">
    <property type="term" value="C:HslUV protease complex"/>
    <property type="evidence" value="ECO:0007669"/>
    <property type="project" value="UniProtKB-UniRule"/>
</dbReference>
<name>A0AAU7DK58_9BACT</name>
<dbReference type="GO" id="GO:0036402">
    <property type="term" value="F:proteasome-activating activity"/>
    <property type="evidence" value="ECO:0007669"/>
    <property type="project" value="UniProtKB-UniRule"/>
</dbReference>
<dbReference type="Gene3D" id="1.10.8.10">
    <property type="entry name" value="DNA helicase RuvA subunit, C-terminal domain"/>
    <property type="match status" value="1"/>
</dbReference>
<keyword evidence="4 6" id="KW-0067">ATP-binding</keyword>
<dbReference type="GO" id="GO:0008233">
    <property type="term" value="F:peptidase activity"/>
    <property type="evidence" value="ECO:0007669"/>
    <property type="project" value="UniProtKB-KW"/>
</dbReference>
<keyword evidence="10" id="KW-0645">Protease</keyword>
<dbReference type="Pfam" id="PF07724">
    <property type="entry name" value="AAA_2"/>
    <property type="match status" value="1"/>
</dbReference>
<comment type="subunit">
    <text evidence="6">A double ring-shaped homohexamer of HslV is capped on each side by a ring-shaped HslU homohexamer. The assembly of the HslU/HslV complex is dependent on binding of ATP.</text>
</comment>
<feature type="binding site" evidence="6">
    <location>
        <position position="343"/>
    </location>
    <ligand>
        <name>ATP</name>
        <dbReference type="ChEBI" id="CHEBI:30616"/>
    </ligand>
</feature>
<evidence type="ECO:0000256" key="2">
    <source>
        <dbReference type="ARBA" id="ARBA00022490"/>
    </source>
</evidence>
<dbReference type="InterPro" id="IPR050052">
    <property type="entry name" value="ATP-dep_Clp_protease_ClpX"/>
</dbReference>
<dbReference type="EMBL" id="CP121196">
    <property type="protein sequence ID" value="XBH17146.1"/>
    <property type="molecule type" value="Genomic_DNA"/>
</dbReference>
<feature type="compositionally biased region" description="Polar residues" evidence="7">
    <location>
        <begin position="163"/>
        <end position="173"/>
    </location>
</feature>
<keyword evidence="5 6" id="KW-0143">Chaperone</keyword>
<dbReference type="RefSeq" id="WP_348262377.1">
    <property type="nucleotide sequence ID" value="NZ_CP121196.1"/>
</dbReference>
<proteinExistence type="inferred from homology"/>
<feature type="domain" description="Clp ATPase C-terminal" evidence="9">
    <location>
        <begin position="357"/>
        <end position="456"/>
    </location>
</feature>
<evidence type="ECO:0000313" key="10">
    <source>
        <dbReference type="EMBL" id="XBH17146.1"/>
    </source>
</evidence>
<evidence type="ECO:0000259" key="8">
    <source>
        <dbReference type="SMART" id="SM00382"/>
    </source>
</evidence>
<dbReference type="InterPro" id="IPR027417">
    <property type="entry name" value="P-loop_NTPase"/>
</dbReference>
<dbReference type="CDD" id="cd19498">
    <property type="entry name" value="RecA-like_HslU"/>
    <property type="match status" value="1"/>
</dbReference>
<protein>
    <recommendedName>
        <fullName evidence="6">ATP-dependent protease ATPase subunit HslU</fullName>
    </recommendedName>
    <alternativeName>
        <fullName evidence="6">Unfoldase HslU</fullName>
    </alternativeName>
</protein>
<dbReference type="Gene3D" id="3.40.50.300">
    <property type="entry name" value="P-loop containing nucleotide triphosphate hydrolases"/>
    <property type="match status" value="2"/>
</dbReference>
<feature type="binding site" evidence="6">
    <location>
        <begin position="75"/>
        <end position="80"/>
    </location>
    <ligand>
        <name>ATP</name>
        <dbReference type="ChEBI" id="CHEBI:30616"/>
    </ligand>
</feature>
<evidence type="ECO:0000256" key="1">
    <source>
        <dbReference type="ARBA" id="ARBA00009771"/>
    </source>
</evidence>
<dbReference type="FunFam" id="3.40.50.300:FF:000213">
    <property type="entry name" value="ATP-dependent protease ATPase subunit HslU"/>
    <property type="match status" value="2"/>
</dbReference>
<evidence type="ECO:0000256" key="6">
    <source>
        <dbReference type="HAMAP-Rule" id="MF_00249"/>
    </source>
</evidence>
<keyword evidence="2 6" id="KW-0963">Cytoplasm</keyword>
<gene>
    <name evidence="6 10" type="primary">hslU</name>
    <name evidence="10" type="ORF">P8935_21585</name>
</gene>
<dbReference type="Gene3D" id="1.10.8.60">
    <property type="match status" value="1"/>
</dbReference>
<dbReference type="SUPFAM" id="SSF52540">
    <property type="entry name" value="P-loop containing nucleoside triphosphate hydrolases"/>
    <property type="match status" value="1"/>
</dbReference>
<dbReference type="InterPro" id="IPR004491">
    <property type="entry name" value="HslU"/>
</dbReference>
<reference evidence="10" key="1">
    <citation type="submission" date="2023-03" db="EMBL/GenBank/DDBJ databases">
        <title>Edaphobacter sp.</title>
        <authorList>
            <person name="Huber K.J."/>
            <person name="Papendorf J."/>
            <person name="Pilke C."/>
            <person name="Bunk B."/>
            <person name="Sproeer C."/>
            <person name="Pester M."/>
        </authorList>
    </citation>
    <scope>NUCLEOTIDE SEQUENCE</scope>
    <source>
        <strain evidence="10">DSM 110680</strain>
    </source>
</reference>
<feature type="binding site" evidence="6">
    <location>
        <position position="33"/>
    </location>
    <ligand>
        <name>ATP</name>
        <dbReference type="ChEBI" id="CHEBI:30616"/>
    </ligand>
</feature>
<organism evidence="10">
    <name type="scientific">Telmatobacter sp. DSM 110680</name>
    <dbReference type="NCBI Taxonomy" id="3036704"/>
    <lineage>
        <taxon>Bacteria</taxon>
        <taxon>Pseudomonadati</taxon>
        <taxon>Acidobacteriota</taxon>
        <taxon>Terriglobia</taxon>
        <taxon>Terriglobales</taxon>
        <taxon>Acidobacteriaceae</taxon>
        <taxon>Telmatobacter</taxon>
    </lineage>
</organism>
<feature type="domain" description="AAA+ ATPase" evidence="8">
    <location>
        <begin position="64"/>
        <end position="354"/>
    </location>
</feature>
<feature type="region of interest" description="Disordered" evidence="7">
    <location>
        <begin position="149"/>
        <end position="176"/>
    </location>
</feature>
<dbReference type="SMART" id="SM01086">
    <property type="entry name" value="ClpB_D2-small"/>
    <property type="match status" value="1"/>
</dbReference>
<comment type="subcellular location">
    <subcellularLocation>
        <location evidence="6">Cytoplasm</location>
    </subcellularLocation>
</comment>
<dbReference type="SMART" id="SM00382">
    <property type="entry name" value="AAA"/>
    <property type="match status" value="1"/>
</dbReference>
<comment type="function">
    <text evidence="6">ATPase subunit of a proteasome-like degradation complex; this subunit has chaperone activity. The binding of ATP and its subsequent hydrolysis by HslU are essential for unfolding of protein substrates subsequently hydrolyzed by HslV. HslU recognizes the N-terminal part of its protein substrates and unfolds these before they are guided to HslV for hydrolysis.</text>
</comment>
<dbReference type="PANTHER" id="PTHR48102:SF3">
    <property type="entry name" value="ATP-DEPENDENT PROTEASE ATPASE SUBUNIT HSLU"/>
    <property type="match status" value="1"/>
</dbReference>
<keyword evidence="10" id="KW-0378">Hydrolase</keyword>
<evidence type="ECO:0000259" key="9">
    <source>
        <dbReference type="SMART" id="SM01086"/>
    </source>
</evidence>
<evidence type="ECO:0000256" key="5">
    <source>
        <dbReference type="ARBA" id="ARBA00023186"/>
    </source>
</evidence>
<dbReference type="InterPro" id="IPR019489">
    <property type="entry name" value="Clp_ATPase_C"/>
</dbReference>